<evidence type="ECO:0000313" key="1">
    <source>
        <dbReference type="EMBL" id="RKS92702.1"/>
    </source>
</evidence>
<keyword evidence="2" id="KW-1185">Reference proteome</keyword>
<protein>
    <submittedName>
        <fullName evidence="1">Uncharacterized protein</fullName>
    </submittedName>
</protein>
<gene>
    <name evidence="1" type="ORF">BC952_2617</name>
</gene>
<sequence>MNYTIWLLKTAYYYPLNTIDTPLLTKIINQFENQDHGNRCIEKLKNIKKTTYSLPVIQENEDFANESVAYFYIEKSY</sequence>
<name>A0A495RYQ8_9FLAO</name>
<dbReference type="AlphaFoldDB" id="A0A495RYQ8"/>
<comment type="caution">
    <text evidence="1">The sequence shown here is derived from an EMBL/GenBank/DDBJ whole genome shotgun (WGS) entry which is preliminary data.</text>
</comment>
<reference evidence="1 2" key="1">
    <citation type="submission" date="2018-10" db="EMBL/GenBank/DDBJ databases">
        <title>Genomic Encyclopedia of Archaeal and Bacterial Type Strains, Phase II (KMG-II): from individual species to whole genera.</title>
        <authorList>
            <person name="Goeker M."/>
        </authorList>
    </citation>
    <scope>NUCLEOTIDE SEQUENCE [LARGE SCALE GENOMIC DNA]</scope>
    <source>
        <strain evidence="1 2">DSM 15094</strain>
    </source>
</reference>
<accession>A0A495RYQ8</accession>
<evidence type="ECO:0000313" key="2">
    <source>
        <dbReference type="Proteomes" id="UP000280091"/>
    </source>
</evidence>
<organism evidence="1 2">
    <name type="scientific">Flavobacterium limicola</name>
    <dbReference type="NCBI Taxonomy" id="180441"/>
    <lineage>
        <taxon>Bacteria</taxon>
        <taxon>Pseudomonadati</taxon>
        <taxon>Bacteroidota</taxon>
        <taxon>Flavobacteriia</taxon>
        <taxon>Flavobacteriales</taxon>
        <taxon>Flavobacteriaceae</taxon>
        <taxon>Flavobacterium</taxon>
    </lineage>
</organism>
<dbReference type="Proteomes" id="UP000280091">
    <property type="component" value="Unassembled WGS sequence"/>
</dbReference>
<dbReference type="EMBL" id="RBXA01000003">
    <property type="protein sequence ID" value="RKS92702.1"/>
    <property type="molecule type" value="Genomic_DNA"/>
</dbReference>
<proteinExistence type="predicted"/>